<comment type="caution">
    <text evidence="2">The sequence shown here is derived from an EMBL/GenBank/DDBJ whole genome shotgun (WGS) entry which is preliminary data.</text>
</comment>
<dbReference type="OrthoDB" id="3542324at2"/>
<gene>
    <name evidence="2" type="ORF">D0T12_32495</name>
</gene>
<sequence length="69" mass="7287">MVCRSLTGTTLNWRKASHSEDSDCVEVAALGSSALVRDSKDPAAGVLTLDSVQWNALLNAVRSGDLNGR</sequence>
<accession>A0A372G7L1</accession>
<name>A0A372G7L1_9ACTN</name>
<dbReference type="EMBL" id="QVNQ01000014">
    <property type="protein sequence ID" value="RFS81356.1"/>
    <property type="molecule type" value="Genomic_DNA"/>
</dbReference>
<protein>
    <submittedName>
        <fullName evidence="2">DUF397 domain-containing protein</fullName>
    </submittedName>
</protein>
<evidence type="ECO:0000313" key="2">
    <source>
        <dbReference type="EMBL" id="RFS81356.1"/>
    </source>
</evidence>
<dbReference type="AlphaFoldDB" id="A0A372G7L1"/>
<proteinExistence type="predicted"/>
<dbReference type="Pfam" id="PF04149">
    <property type="entry name" value="DUF397"/>
    <property type="match status" value="1"/>
</dbReference>
<dbReference type="InterPro" id="IPR007278">
    <property type="entry name" value="DUF397"/>
</dbReference>
<evidence type="ECO:0000259" key="1">
    <source>
        <dbReference type="Pfam" id="PF04149"/>
    </source>
</evidence>
<evidence type="ECO:0000313" key="3">
    <source>
        <dbReference type="Proteomes" id="UP000262882"/>
    </source>
</evidence>
<feature type="domain" description="DUF397" evidence="1">
    <location>
        <begin position="11"/>
        <end position="62"/>
    </location>
</feature>
<organism evidence="2 3">
    <name type="scientific">Actinomadura spongiicola</name>
    <dbReference type="NCBI Taxonomy" id="2303421"/>
    <lineage>
        <taxon>Bacteria</taxon>
        <taxon>Bacillati</taxon>
        <taxon>Actinomycetota</taxon>
        <taxon>Actinomycetes</taxon>
        <taxon>Streptosporangiales</taxon>
        <taxon>Thermomonosporaceae</taxon>
        <taxon>Actinomadura</taxon>
    </lineage>
</organism>
<keyword evidence="3" id="KW-1185">Reference proteome</keyword>
<dbReference type="Proteomes" id="UP000262882">
    <property type="component" value="Unassembled WGS sequence"/>
</dbReference>
<reference evidence="2 3" key="1">
    <citation type="submission" date="2018-08" db="EMBL/GenBank/DDBJ databases">
        <title>Actinomadura spongicola sp. nov., isolated from marine sponge Leucetta chagosensis.</title>
        <authorList>
            <person name="Li L."/>
            <person name="Lin H.W."/>
        </authorList>
    </citation>
    <scope>NUCLEOTIDE SEQUENCE [LARGE SCALE GENOMIC DNA]</scope>
    <source>
        <strain evidence="2 3">LHW52907</strain>
    </source>
</reference>